<feature type="transmembrane region" description="Helical" evidence="1">
    <location>
        <begin position="184"/>
        <end position="203"/>
    </location>
</feature>
<reference evidence="2" key="1">
    <citation type="submission" date="2022-08" db="EMBL/GenBank/DDBJ databases">
        <title>Genome analysis of Corynebacteriales strain.</title>
        <authorList>
            <person name="Lee S.D."/>
        </authorList>
    </citation>
    <scope>NUCLEOTIDE SEQUENCE</scope>
    <source>
        <strain evidence="2">D3-21</strain>
    </source>
</reference>
<feature type="transmembrane region" description="Helical" evidence="1">
    <location>
        <begin position="336"/>
        <end position="356"/>
    </location>
</feature>
<proteinExistence type="predicted"/>
<organism evidence="2 3">
    <name type="scientific">Speluncibacter jeojiensis</name>
    <dbReference type="NCBI Taxonomy" id="2710754"/>
    <lineage>
        <taxon>Bacteria</taxon>
        <taxon>Bacillati</taxon>
        <taxon>Actinomycetota</taxon>
        <taxon>Actinomycetes</taxon>
        <taxon>Mycobacteriales</taxon>
        <taxon>Speluncibacteraceae</taxon>
        <taxon>Speluncibacter</taxon>
    </lineage>
</organism>
<evidence type="ECO:0000313" key="3">
    <source>
        <dbReference type="Proteomes" id="UP001152755"/>
    </source>
</evidence>
<evidence type="ECO:0000313" key="2">
    <source>
        <dbReference type="EMBL" id="MDG3014118.1"/>
    </source>
</evidence>
<name>A0A9X4M2P7_9ACTN</name>
<comment type="caution">
    <text evidence="2">The sequence shown here is derived from an EMBL/GenBank/DDBJ whole genome shotgun (WGS) entry which is preliminary data.</text>
</comment>
<dbReference type="EMBL" id="JANRHA010000003">
    <property type="protein sequence ID" value="MDG3014118.1"/>
    <property type="molecule type" value="Genomic_DNA"/>
</dbReference>
<evidence type="ECO:0000256" key="1">
    <source>
        <dbReference type="SAM" id="Phobius"/>
    </source>
</evidence>
<keyword evidence="1" id="KW-1133">Transmembrane helix</keyword>
<dbReference type="AlphaFoldDB" id="A0A9X4M2P7"/>
<sequence>MTQHHGMEEFEEAFEADVAAVAPAVTLEHERPGPAPAADTPSAPPWGGIAKAMVFPIFFVVMFALCYISAFHHPTPHDVKLALVGPSAQTSMVADQLSQHSDGAFAVSTSTDLSATLDQLQYQKIAGAIELGPTVTAHVASGAGMTVTQTVEKVGQQLASATGTQLVVHDVAPLGGGDGTGMGLFYFMVVCTIGGYLTVTVVSQAAPKLRVRHQVTVLGVMSVLATLIAFGISSIFVGSYGATAAGLTAMVLIGMVYTFAVGLVAMLCNKVLGQAAIFLVMTFAIFLNFPSAGGAIPTGFMPPFWEWLHNFWIGSGVVQAMRSVVYFGGAGVGHGLLIVGLWLAAAAALTGLVVYLKRDRNGGRHEAVAA</sequence>
<feature type="transmembrane region" description="Helical" evidence="1">
    <location>
        <begin position="275"/>
        <end position="296"/>
    </location>
</feature>
<gene>
    <name evidence="2" type="ORF">NVS88_06050</name>
</gene>
<keyword evidence="3" id="KW-1185">Reference proteome</keyword>
<feature type="transmembrane region" description="Helical" evidence="1">
    <location>
        <begin position="215"/>
        <end position="238"/>
    </location>
</feature>
<keyword evidence="1" id="KW-0812">Transmembrane</keyword>
<protein>
    <submittedName>
        <fullName evidence="2">ABC transporter permease</fullName>
    </submittedName>
</protein>
<feature type="transmembrane region" description="Helical" evidence="1">
    <location>
        <begin position="244"/>
        <end position="268"/>
    </location>
</feature>
<accession>A0A9X4M2P7</accession>
<dbReference type="RefSeq" id="WP_277831990.1">
    <property type="nucleotide sequence ID" value="NZ_JAAIVF010000002.1"/>
</dbReference>
<keyword evidence="1" id="KW-0472">Membrane</keyword>
<dbReference type="Proteomes" id="UP001152755">
    <property type="component" value="Unassembled WGS sequence"/>
</dbReference>
<feature type="transmembrane region" description="Helical" evidence="1">
    <location>
        <begin position="52"/>
        <end position="71"/>
    </location>
</feature>